<protein>
    <recommendedName>
        <fullName evidence="1">Reverse transcriptase Ty1/copia-type domain-containing protein</fullName>
    </recommendedName>
</protein>
<dbReference type="InterPro" id="IPR013103">
    <property type="entry name" value="RVT_2"/>
</dbReference>
<dbReference type="SUPFAM" id="SSF56672">
    <property type="entry name" value="DNA/RNA polymerases"/>
    <property type="match status" value="1"/>
</dbReference>
<dbReference type="PANTHER" id="PTHR11439">
    <property type="entry name" value="GAG-POL-RELATED RETROTRANSPOSON"/>
    <property type="match status" value="1"/>
</dbReference>
<dbReference type="AlphaFoldDB" id="A0A176W961"/>
<sequence>MGKFIHVKDCDFDVEDKYGMTLILKEAEPSSYREAQASINKLEWNAVMEREMESLIDNKTWELVEPHLDETLVDSKWVYKLKDNPSRNKARIFKARLVARGFTQKKGMDYNKVFSPVVKYATIRLVNDETFHLIILVYYVDDIFILAKNQSHVDECKSKLKSAFKMKYMGESKRILGMEIHRDHEQKRLWLSQGKYVRHILDTFNMIDSKEIWTPLAAHFKLSAVQCPNNAVEKKNMSYVPYEQAVGSLMYLTVCTRPDIAFAMGKVSSYMSNPWKVHWKTMKWIMRYLKSTLDYGLLFDGLSDNAKSLFSYVEADYRQDLDKRRSTTGYVFTLGGGSICWRFKFKCVAQSTTETEYVAAAEAKKEAFWLDGLIMEMRLKKGVVNIYCDSHSALHLAANQVMDSRVKHIDIRYHFITQAMSDKTIELITINYKLNLGDALIKVILLENFKRHYATMQVVHGEHM</sequence>
<dbReference type="Proteomes" id="UP000077202">
    <property type="component" value="Unassembled WGS sequence"/>
</dbReference>
<organism evidence="2 3">
    <name type="scientific">Marchantia polymorpha subsp. ruderalis</name>
    <dbReference type="NCBI Taxonomy" id="1480154"/>
    <lineage>
        <taxon>Eukaryota</taxon>
        <taxon>Viridiplantae</taxon>
        <taxon>Streptophyta</taxon>
        <taxon>Embryophyta</taxon>
        <taxon>Marchantiophyta</taxon>
        <taxon>Marchantiopsida</taxon>
        <taxon>Marchantiidae</taxon>
        <taxon>Marchantiales</taxon>
        <taxon>Marchantiaceae</taxon>
        <taxon>Marchantia</taxon>
    </lineage>
</organism>
<dbReference type="PANTHER" id="PTHR11439:SF491">
    <property type="entry name" value="INTEGRASE CATALYTIC DOMAIN-CONTAINING PROTEIN"/>
    <property type="match status" value="1"/>
</dbReference>
<gene>
    <name evidence="2" type="ORF">AXG93_1762s1210</name>
</gene>
<accession>A0A176W961</accession>
<evidence type="ECO:0000313" key="2">
    <source>
        <dbReference type="EMBL" id="OAE29640.1"/>
    </source>
</evidence>
<comment type="caution">
    <text evidence="2">The sequence shown here is derived from an EMBL/GenBank/DDBJ whole genome shotgun (WGS) entry which is preliminary data.</text>
</comment>
<dbReference type="EMBL" id="LVLJ01001436">
    <property type="protein sequence ID" value="OAE29640.1"/>
    <property type="molecule type" value="Genomic_DNA"/>
</dbReference>
<feature type="domain" description="Reverse transcriptase Ty1/copia-type" evidence="1">
    <location>
        <begin position="134"/>
        <end position="216"/>
    </location>
</feature>
<dbReference type="CDD" id="cd09272">
    <property type="entry name" value="RNase_HI_RT_Ty1"/>
    <property type="match status" value="1"/>
</dbReference>
<proteinExistence type="predicted"/>
<keyword evidence="3" id="KW-1185">Reference proteome</keyword>
<dbReference type="Pfam" id="PF07727">
    <property type="entry name" value="RVT_2"/>
    <property type="match status" value="2"/>
</dbReference>
<evidence type="ECO:0000313" key="3">
    <source>
        <dbReference type="Proteomes" id="UP000077202"/>
    </source>
</evidence>
<reference evidence="2" key="1">
    <citation type="submission" date="2016-03" db="EMBL/GenBank/DDBJ databases">
        <title>Mechanisms controlling the formation of the plant cell surface in tip-growing cells are functionally conserved among land plants.</title>
        <authorList>
            <person name="Honkanen S."/>
            <person name="Jones V.A."/>
            <person name="Morieri G."/>
            <person name="Champion C."/>
            <person name="Hetherington A.J."/>
            <person name="Kelly S."/>
            <person name="Saint-Marcoux D."/>
            <person name="Proust H."/>
            <person name="Prescott H."/>
            <person name="Dolan L."/>
        </authorList>
    </citation>
    <scope>NUCLEOTIDE SEQUENCE [LARGE SCALE GENOMIC DNA]</scope>
    <source>
        <tissue evidence="2">Whole gametophyte</tissue>
    </source>
</reference>
<evidence type="ECO:0000259" key="1">
    <source>
        <dbReference type="Pfam" id="PF07727"/>
    </source>
</evidence>
<dbReference type="InterPro" id="IPR043502">
    <property type="entry name" value="DNA/RNA_pol_sf"/>
</dbReference>
<name>A0A176W961_MARPO</name>
<feature type="domain" description="Reverse transcriptase Ty1/copia-type" evidence="1">
    <location>
        <begin position="58"/>
        <end position="126"/>
    </location>
</feature>